<comment type="subcellular location">
    <subcellularLocation>
        <location evidence="4">Mitochondrion</location>
    </subcellularLocation>
</comment>
<evidence type="ECO:0000313" key="9">
    <source>
        <dbReference type="Proteomes" id="UP000828390"/>
    </source>
</evidence>
<evidence type="ECO:0000256" key="1">
    <source>
        <dbReference type="ARBA" id="ARBA00005532"/>
    </source>
</evidence>
<dbReference type="OrthoDB" id="277235at2759"/>
<evidence type="ECO:0000256" key="2">
    <source>
        <dbReference type="ARBA" id="ARBA00022768"/>
    </source>
</evidence>
<dbReference type="InterPro" id="IPR014039">
    <property type="entry name" value="Transl_elong_EFTs/EF1B_dimer"/>
</dbReference>
<dbReference type="GO" id="GO:0003746">
    <property type="term" value="F:translation elongation factor activity"/>
    <property type="evidence" value="ECO:0007669"/>
    <property type="project" value="UniProtKB-UniRule"/>
</dbReference>
<reference evidence="8" key="2">
    <citation type="submission" date="2020-11" db="EMBL/GenBank/DDBJ databases">
        <authorList>
            <person name="McCartney M.A."/>
            <person name="Auch B."/>
            <person name="Kono T."/>
            <person name="Mallez S."/>
            <person name="Becker A."/>
            <person name="Gohl D.M."/>
            <person name="Silverstein K.A.T."/>
            <person name="Koren S."/>
            <person name="Bechman K.B."/>
            <person name="Herman A."/>
            <person name="Abrahante J.E."/>
            <person name="Garbe J."/>
        </authorList>
    </citation>
    <scope>NUCLEOTIDE SEQUENCE</scope>
    <source>
        <strain evidence="8">Duluth1</strain>
        <tissue evidence="8">Whole animal</tissue>
    </source>
</reference>
<evidence type="ECO:0000259" key="7">
    <source>
        <dbReference type="Pfam" id="PF00889"/>
    </source>
</evidence>
<dbReference type="SUPFAM" id="SSF54713">
    <property type="entry name" value="Elongation factor Ts (EF-Ts), dimerisation domain"/>
    <property type="match status" value="1"/>
</dbReference>
<keyword evidence="3 4" id="KW-0648">Protein biosynthesis</keyword>
<keyword evidence="2 4" id="KW-0251">Elongation factor</keyword>
<dbReference type="InterPro" id="IPR036402">
    <property type="entry name" value="EF-Ts_dimer_sf"/>
</dbReference>
<dbReference type="GO" id="GO:0070125">
    <property type="term" value="P:mitochondrial translational elongation"/>
    <property type="evidence" value="ECO:0007669"/>
    <property type="project" value="TreeGrafter"/>
</dbReference>
<dbReference type="Pfam" id="PF25025">
    <property type="entry name" value="EF-Ts_N"/>
    <property type="match status" value="1"/>
</dbReference>
<evidence type="ECO:0000256" key="5">
    <source>
        <dbReference type="RuleBase" id="RU000642"/>
    </source>
</evidence>
<dbReference type="HAMAP" id="MF_00050">
    <property type="entry name" value="EF_Ts"/>
    <property type="match status" value="1"/>
</dbReference>
<comment type="caution">
    <text evidence="8">The sequence shown here is derived from an EMBL/GenBank/DDBJ whole genome shotgun (WGS) entry which is preliminary data.</text>
</comment>
<protein>
    <recommendedName>
        <fullName evidence="4">Elongation factor Ts, mitochondrial</fullName>
        <shortName evidence="4">EF-Ts</shortName>
        <shortName evidence="4">EF-TsMt</shortName>
    </recommendedName>
</protein>
<name>A0A9D4I8P6_DREPO</name>
<comment type="similarity">
    <text evidence="1 4 5">Belongs to the EF-Ts family.</text>
</comment>
<dbReference type="Gene3D" id="3.30.479.20">
    <property type="entry name" value="Elongation factor Ts, dimerisation domain"/>
    <property type="match status" value="2"/>
</dbReference>
<sequence length="312" mass="34836">MVRWGRLTPVIRSVRRLCTQPEQEVIVDKAALSKLRKKTGFPMMKCKNALAQFNNDIKEAEKWMREMAQKEGWEKAGKLQNRPMSQGLVALLEVKSSCTLVEVNCETDFVARNEGFQELVVKLAQACHKNFTNGDLQKAVVAKEELNSLPADGKTLGDLVALTVGNLGENIALRRAAFLRNDQDTVISHFVHAAGPAMTKDGIKLGKFAAAVKLLVPNTEAIAQEVCQHIVGINPKEIGNWSAPVQDKKESKKKKQDPGVEDQPKEVYVEKRLFDQEFLLDSHKTVREYLQSNGPQVVDFVRLECGEDLGEE</sequence>
<evidence type="ECO:0000313" key="8">
    <source>
        <dbReference type="EMBL" id="KAH3751178.1"/>
    </source>
</evidence>
<accession>A0A9D4I8P6</accession>
<dbReference type="Gene3D" id="1.10.8.10">
    <property type="entry name" value="DNA helicase RuvA subunit, C-terminal domain"/>
    <property type="match status" value="1"/>
</dbReference>
<dbReference type="PROSITE" id="PS01127">
    <property type="entry name" value="EF_TS_2"/>
    <property type="match status" value="1"/>
</dbReference>
<evidence type="ECO:0000256" key="3">
    <source>
        <dbReference type="ARBA" id="ARBA00022917"/>
    </source>
</evidence>
<keyword evidence="4" id="KW-0496">Mitochondrion</keyword>
<dbReference type="NCBIfam" id="TIGR00116">
    <property type="entry name" value="tsf"/>
    <property type="match status" value="1"/>
</dbReference>
<proteinExistence type="inferred from homology"/>
<dbReference type="SUPFAM" id="SSF46934">
    <property type="entry name" value="UBA-like"/>
    <property type="match status" value="1"/>
</dbReference>
<dbReference type="InterPro" id="IPR009060">
    <property type="entry name" value="UBA-like_sf"/>
</dbReference>
<keyword evidence="9" id="KW-1185">Reference proteome</keyword>
<dbReference type="InterPro" id="IPR018101">
    <property type="entry name" value="Transl_elong_Ts_CS"/>
</dbReference>
<feature type="region of interest" description="Disordered" evidence="6">
    <location>
        <begin position="241"/>
        <end position="266"/>
    </location>
</feature>
<dbReference type="FunFam" id="1.10.8.10:FF:000001">
    <property type="entry name" value="Elongation factor Ts"/>
    <property type="match status" value="1"/>
</dbReference>
<dbReference type="AlphaFoldDB" id="A0A9D4I8P6"/>
<organism evidence="8 9">
    <name type="scientific">Dreissena polymorpha</name>
    <name type="common">Zebra mussel</name>
    <name type="synonym">Mytilus polymorpha</name>
    <dbReference type="NCBI Taxonomy" id="45954"/>
    <lineage>
        <taxon>Eukaryota</taxon>
        <taxon>Metazoa</taxon>
        <taxon>Spiralia</taxon>
        <taxon>Lophotrochozoa</taxon>
        <taxon>Mollusca</taxon>
        <taxon>Bivalvia</taxon>
        <taxon>Autobranchia</taxon>
        <taxon>Heteroconchia</taxon>
        <taxon>Euheterodonta</taxon>
        <taxon>Imparidentia</taxon>
        <taxon>Neoheterodontei</taxon>
        <taxon>Myida</taxon>
        <taxon>Dreissenoidea</taxon>
        <taxon>Dreissenidae</taxon>
        <taxon>Dreissena</taxon>
    </lineage>
</organism>
<feature type="compositionally biased region" description="Basic and acidic residues" evidence="6">
    <location>
        <begin position="246"/>
        <end position="266"/>
    </location>
</feature>
<reference evidence="8" key="1">
    <citation type="journal article" date="2019" name="bioRxiv">
        <title>The Genome of the Zebra Mussel, Dreissena polymorpha: A Resource for Invasive Species Research.</title>
        <authorList>
            <person name="McCartney M.A."/>
            <person name="Auch B."/>
            <person name="Kono T."/>
            <person name="Mallez S."/>
            <person name="Zhang Y."/>
            <person name="Obille A."/>
            <person name="Becker A."/>
            <person name="Abrahante J.E."/>
            <person name="Garbe J."/>
            <person name="Badalamenti J.P."/>
            <person name="Herman A."/>
            <person name="Mangelson H."/>
            <person name="Liachko I."/>
            <person name="Sullivan S."/>
            <person name="Sone E.D."/>
            <person name="Koren S."/>
            <person name="Silverstein K.A.T."/>
            <person name="Beckman K.B."/>
            <person name="Gohl D.M."/>
        </authorList>
    </citation>
    <scope>NUCLEOTIDE SEQUENCE</scope>
    <source>
        <strain evidence="8">Duluth1</strain>
        <tissue evidence="8">Whole animal</tissue>
    </source>
</reference>
<comment type="function">
    <text evidence="4 5">Associates with the EF-Tu.GDP complex and induces the exchange of GDP to GTP. It remains bound to the aminoacyl-tRNA.EF-Tu.GTP complex up to the GTP hydrolysis stage on the ribosome.</text>
</comment>
<feature type="domain" description="Translation elongation factor EFTs/EF1B dimerisation" evidence="7">
    <location>
        <begin position="99"/>
        <end position="307"/>
    </location>
</feature>
<dbReference type="PANTHER" id="PTHR11741:SF0">
    <property type="entry name" value="ELONGATION FACTOR TS, MITOCHONDRIAL"/>
    <property type="match status" value="1"/>
</dbReference>
<dbReference type="Proteomes" id="UP000828390">
    <property type="component" value="Unassembled WGS sequence"/>
</dbReference>
<gene>
    <name evidence="8" type="ORF">DPMN_185727</name>
</gene>
<dbReference type="EMBL" id="JAIWYP010000010">
    <property type="protein sequence ID" value="KAH3751178.1"/>
    <property type="molecule type" value="Genomic_DNA"/>
</dbReference>
<dbReference type="GO" id="GO:0005739">
    <property type="term" value="C:mitochondrion"/>
    <property type="evidence" value="ECO:0007669"/>
    <property type="project" value="UniProtKB-SubCell"/>
</dbReference>
<dbReference type="PANTHER" id="PTHR11741">
    <property type="entry name" value="ELONGATION FACTOR TS"/>
    <property type="match status" value="1"/>
</dbReference>
<evidence type="ECO:0000256" key="6">
    <source>
        <dbReference type="SAM" id="MobiDB-lite"/>
    </source>
</evidence>
<evidence type="ECO:0000256" key="4">
    <source>
        <dbReference type="HAMAP-Rule" id="MF_03135"/>
    </source>
</evidence>
<dbReference type="CDD" id="cd14275">
    <property type="entry name" value="UBA_EF-Ts"/>
    <property type="match status" value="1"/>
</dbReference>
<dbReference type="Pfam" id="PF00889">
    <property type="entry name" value="EF_TS"/>
    <property type="match status" value="1"/>
</dbReference>
<dbReference type="InterPro" id="IPR001816">
    <property type="entry name" value="Transl_elong_EFTs/EF1B"/>
</dbReference>